<evidence type="ECO:0000313" key="1">
    <source>
        <dbReference type="EMBL" id="EAQ96092.2"/>
    </source>
</evidence>
<organism evidence="1 2">
    <name type="scientific">Congregibacter litoralis KT71</name>
    <dbReference type="NCBI Taxonomy" id="314285"/>
    <lineage>
        <taxon>Bacteria</taxon>
        <taxon>Pseudomonadati</taxon>
        <taxon>Pseudomonadota</taxon>
        <taxon>Gammaproteobacteria</taxon>
        <taxon>Cellvibrionales</taxon>
        <taxon>Halieaceae</taxon>
        <taxon>Congregibacter</taxon>
    </lineage>
</organism>
<dbReference type="Proteomes" id="UP000019205">
    <property type="component" value="Chromosome"/>
</dbReference>
<comment type="caution">
    <text evidence="1">The sequence shown here is derived from an EMBL/GenBank/DDBJ whole genome shotgun (WGS) entry which is preliminary data.</text>
</comment>
<dbReference type="EMBL" id="AAOA02000003">
    <property type="protein sequence ID" value="EAQ96092.2"/>
    <property type="molecule type" value="Genomic_DNA"/>
</dbReference>
<reference evidence="1 2" key="2">
    <citation type="journal article" date="2009" name="PLoS ONE">
        <title>The photosynthetic apparatus and its regulation in the aerobic gammaproteobacterium Congregibacter litoralis gen. nov., sp. nov.</title>
        <authorList>
            <person name="Spring S."/>
            <person name="Lunsdorf H."/>
            <person name="Fuchs B.M."/>
            <person name="Tindall B.J."/>
        </authorList>
    </citation>
    <scope>NUCLEOTIDE SEQUENCE [LARGE SCALE GENOMIC DNA]</scope>
    <source>
        <strain evidence="1">KT71</strain>
    </source>
</reference>
<sequence>MQNQTEDDRAQIVDPWVKQADNRLRSPESAQLITAISFKSNGIVEMTFLSNG</sequence>
<protein>
    <submittedName>
        <fullName evidence="1">Uncharacterized protein</fullName>
    </submittedName>
</protein>
<accession>A4AD39</accession>
<gene>
    <name evidence="1" type="ORF">KT71_08550</name>
</gene>
<dbReference type="eggNOG" id="ENOG502ZETZ">
    <property type="taxonomic scope" value="Bacteria"/>
</dbReference>
<dbReference type="HOGENOM" id="CLU_3080248_0_0_6"/>
<reference evidence="1 2" key="1">
    <citation type="journal article" date="2007" name="Proc. Natl. Acad. Sci. U.S.A.">
        <title>Characterization of a marine gammaproteobacterium capable of aerobic anoxygenic photosynthesis.</title>
        <authorList>
            <person name="Fuchs B.M."/>
            <person name="Spring S."/>
            <person name="Teeling H."/>
            <person name="Quast C."/>
            <person name="Wulf J."/>
            <person name="Schattenhofer M."/>
            <person name="Yan S."/>
            <person name="Ferriera S."/>
            <person name="Johnson J."/>
            <person name="Glockner F.O."/>
            <person name="Amann R."/>
        </authorList>
    </citation>
    <scope>NUCLEOTIDE SEQUENCE [LARGE SCALE GENOMIC DNA]</scope>
    <source>
        <strain evidence="1">KT71</strain>
    </source>
</reference>
<name>A4AD39_9GAMM</name>
<dbReference type="STRING" id="314285.KT71_08550"/>
<evidence type="ECO:0000313" key="2">
    <source>
        <dbReference type="Proteomes" id="UP000019205"/>
    </source>
</evidence>
<keyword evidence="2" id="KW-1185">Reference proteome</keyword>
<dbReference type="AlphaFoldDB" id="A4AD39"/>
<dbReference type="RefSeq" id="WP_023660259.1">
    <property type="nucleotide sequence ID" value="NZ_CM002299.1"/>
</dbReference>
<proteinExistence type="predicted"/>